<accession>A0A7I7XJ85</accession>
<proteinExistence type="predicted"/>
<dbReference type="PROSITE" id="PS51257">
    <property type="entry name" value="PROKAR_LIPOPROTEIN"/>
    <property type="match status" value="1"/>
</dbReference>
<dbReference type="EMBL" id="AP022610">
    <property type="protein sequence ID" value="BBZ29213.1"/>
    <property type="molecule type" value="Genomic_DNA"/>
</dbReference>
<dbReference type="Proteomes" id="UP000466517">
    <property type="component" value="Chromosome"/>
</dbReference>
<sequence length="180" mass="18166">MWHGGRLRVAGMVAGSLAALAMIVVGCSSLTQGVARVDSAQAPEYRASVSSASAASESARQVAVTKAAVHTSCDALGDSSNASVQAVNTYVEAYNDDAPDASSKIGPAVDSLNQSADQVAGSLSAPLSPDLTNALNGWVDSARQLAVVLTRNPGPDEFNGAIRQLNDAKTAAGTACDAAY</sequence>
<evidence type="ECO:0000313" key="1">
    <source>
        <dbReference type="EMBL" id="BBZ29213.1"/>
    </source>
</evidence>
<keyword evidence="2" id="KW-1185">Reference proteome</keyword>
<evidence type="ECO:0008006" key="3">
    <source>
        <dbReference type="Google" id="ProtNLM"/>
    </source>
</evidence>
<name>A0A7I7XJ85_9MYCO</name>
<evidence type="ECO:0000313" key="2">
    <source>
        <dbReference type="Proteomes" id="UP000466517"/>
    </source>
</evidence>
<organism evidence="1 2">
    <name type="scientific">Mycolicibacterium madagascariense</name>
    <dbReference type="NCBI Taxonomy" id="212765"/>
    <lineage>
        <taxon>Bacteria</taxon>
        <taxon>Bacillati</taxon>
        <taxon>Actinomycetota</taxon>
        <taxon>Actinomycetes</taxon>
        <taxon>Mycobacteriales</taxon>
        <taxon>Mycobacteriaceae</taxon>
        <taxon>Mycolicibacterium</taxon>
    </lineage>
</organism>
<reference evidence="1 2" key="1">
    <citation type="journal article" date="2019" name="Emerg. Microbes Infect.">
        <title>Comprehensive subspecies identification of 175 nontuberculous mycobacteria species based on 7547 genomic profiles.</title>
        <authorList>
            <person name="Matsumoto Y."/>
            <person name="Kinjo T."/>
            <person name="Motooka D."/>
            <person name="Nabeya D."/>
            <person name="Jung N."/>
            <person name="Uechi K."/>
            <person name="Horii T."/>
            <person name="Iida T."/>
            <person name="Fujita J."/>
            <person name="Nakamura S."/>
        </authorList>
    </citation>
    <scope>NUCLEOTIDE SEQUENCE [LARGE SCALE GENOMIC DNA]</scope>
    <source>
        <strain evidence="1 2">JCM 13574</strain>
    </source>
</reference>
<dbReference type="AlphaFoldDB" id="A0A7I7XJ85"/>
<dbReference type="KEGG" id="mmag:MMAD_35080"/>
<protein>
    <recommendedName>
        <fullName evidence="3">Lipoprotein</fullName>
    </recommendedName>
</protein>
<gene>
    <name evidence="1" type="ORF">MMAD_35080</name>
</gene>